<dbReference type="GO" id="GO:0009231">
    <property type="term" value="P:riboflavin biosynthetic process"/>
    <property type="evidence" value="ECO:0007669"/>
    <property type="project" value="UniProtKB-UniPathway"/>
</dbReference>
<keyword evidence="9 14" id="KW-0560">Oxidoreductase</keyword>
<dbReference type="NCBIfam" id="TIGR00326">
    <property type="entry name" value="eubact_ribD"/>
    <property type="match status" value="1"/>
</dbReference>
<dbReference type="GO" id="GO:0046872">
    <property type="term" value="F:metal ion binding"/>
    <property type="evidence" value="ECO:0007669"/>
    <property type="project" value="UniProtKB-KW"/>
</dbReference>
<evidence type="ECO:0000256" key="5">
    <source>
        <dbReference type="ARBA" id="ARBA00007417"/>
    </source>
</evidence>
<dbReference type="PIRSF" id="PIRSF006769">
    <property type="entry name" value="RibD"/>
    <property type="match status" value="1"/>
</dbReference>
<dbReference type="Gene3D" id="3.40.430.10">
    <property type="entry name" value="Dihydrofolate Reductase, subunit A"/>
    <property type="match status" value="1"/>
</dbReference>
<keyword evidence="9 12" id="KW-0862">Zinc</keyword>
<comment type="pathway">
    <text evidence="3 9">Cofactor biosynthesis; riboflavin biosynthesis; 5-amino-6-(D-ribitylamino)uracil from GTP: step 3/4.</text>
</comment>
<evidence type="ECO:0000256" key="1">
    <source>
        <dbReference type="ARBA" id="ARBA00002151"/>
    </source>
</evidence>
<feature type="binding site" evidence="12">
    <location>
        <position position="78"/>
    </location>
    <ligand>
        <name>Zn(2+)</name>
        <dbReference type="ChEBI" id="CHEBI:29105"/>
        <note>catalytic</note>
    </ligand>
</feature>
<dbReference type="UniPathway" id="UPA00275">
    <property type="reaction ID" value="UER00401"/>
</dbReference>
<evidence type="ECO:0000256" key="6">
    <source>
        <dbReference type="ARBA" id="ARBA00023268"/>
    </source>
</evidence>
<evidence type="ECO:0000313" key="15">
    <source>
        <dbReference type="Proteomes" id="UP000442244"/>
    </source>
</evidence>
<feature type="binding site" evidence="11">
    <location>
        <position position="281"/>
    </location>
    <ligand>
        <name>substrate</name>
    </ligand>
</feature>
<feature type="binding site" evidence="11">
    <location>
        <position position="209"/>
    </location>
    <ligand>
        <name>substrate</name>
    </ligand>
</feature>
<organism evidence="14 15">
    <name type="scientific">Leuconostoc litchii</name>
    <dbReference type="NCBI Taxonomy" id="1981069"/>
    <lineage>
        <taxon>Bacteria</taxon>
        <taxon>Bacillati</taxon>
        <taxon>Bacillota</taxon>
        <taxon>Bacilli</taxon>
        <taxon>Lactobacillales</taxon>
        <taxon>Lactobacillaceae</taxon>
        <taxon>Leuconostoc</taxon>
    </lineage>
</organism>
<dbReference type="GO" id="GO:0008703">
    <property type="term" value="F:5-amino-6-(5-phosphoribosylamino)uracil reductase activity"/>
    <property type="evidence" value="ECO:0007669"/>
    <property type="project" value="UniProtKB-EC"/>
</dbReference>
<dbReference type="PANTHER" id="PTHR11079">
    <property type="entry name" value="CYTOSINE DEAMINASE FAMILY MEMBER"/>
    <property type="match status" value="1"/>
</dbReference>
<dbReference type="SUPFAM" id="SSF53597">
    <property type="entry name" value="Dihydrofolate reductase-like"/>
    <property type="match status" value="1"/>
</dbReference>
<name>A0A6P2CMF3_9LACO</name>
<keyword evidence="15" id="KW-1185">Reference proteome</keyword>
<dbReference type="PANTHER" id="PTHR11079:SF162">
    <property type="entry name" value="RIBOFLAVIN BIOSYNTHESIS PROTEIN PYRD, CHLOROPLASTIC"/>
    <property type="match status" value="1"/>
</dbReference>
<keyword evidence="9 14" id="KW-0378">Hydrolase</keyword>
<evidence type="ECO:0000313" key="14">
    <source>
        <dbReference type="EMBL" id="TYC47130.1"/>
    </source>
</evidence>
<feature type="binding site" evidence="11">
    <location>
        <position position="156"/>
    </location>
    <ligand>
        <name>NADP(+)</name>
        <dbReference type="ChEBI" id="CHEBI:58349"/>
    </ligand>
</feature>
<gene>
    <name evidence="14" type="primary">ribD</name>
    <name evidence="14" type="ORF">ESZ47_03070</name>
</gene>
<evidence type="ECO:0000256" key="4">
    <source>
        <dbReference type="ARBA" id="ARBA00005259"/>
    </source>
</evidence>
<reference evidence="14 15" key="1">
    <citation type="submission" date="2019-01" db="EMBL/GenBank/DDBJ databases">
        <title>Leuconostoc litchii sp. nov., a novel lactic acid bacterium isolated from lychee.</title>
        <authorList>
            <person name="Wang L.-T."/>
        </authorList>
    </citation>
    <scope>NUCLEOTIDE SEQUENCE [LARGE SCALE GENOMIC DNA]</scope>
    <source>
        <strain evidence="14 15">MB7</strain>
    </source>
</reference>
<dbReference type="InterPro" id="IPR016193">
    <property type="entry name" value="Cytidine_deaminase-like"/>
</dbReference>
<evidence type="ECO:0000259" key="13">
    <source>
        <dbReference type="PROSITE" id="PS51747"/>
    </source>
</evidence>
<feature type="binding site" evidence="12">
    <location>
        <position position="87"/>
    </location>
    <ligand>
        <name>Zn(2+)</name>
        <dbReference type="ChEBI" id="CHEBI:29105"/>
        <note>catalytic</note>
    </ligand>
</feature>
<evidence type="ECO:0000256" key="12">
    <source>
        <dbReference type="PIRSR" id="PIRSR006769-3"/>
    </source>
</evidence>
<feature type="binding site" evidence="11">
    <location>
        <position position="186"/>
    </location>
    <ligand>
        <name>substrate</name>
    </ligand>
</feature>
<evidence type="ECO:0000256" key="9">
    <source>
        <dbReference type="PIRNR" id="PIRNR006769"/>
    </source>
</evidence>
<feature type="active site" description="Proton donor" evidence="10">
    <location>
        <position position="53"/>
    </location>
</feature>
<dbReference type="PROSITE" id="PS51747">
    <property type="entry name" value="CYT_DCMP_DEAMINASES_2"/>
    <property type="match status" value="1"/>
</dbReference>
<dbReference type="CDD" id="cd01284">
    <property type="entry name" value="Riboflavin_deaminase-reductase"/>
    <property type="match status" value="1"/>
</dbReference>
<dbReference type="AlphaFoldDB" id="A0A6P2CMF3"/>
<comment type="catalytic activity">
    <reaction evidence="8 9">
        <text>2,5-diamino-6-hydroxy-4-(5-phosphoribosylamino)-pyrimidine + H2O + H(+) = 5-amino-6-(5-phospho-D-ribosylamino)uracil + NH4(+)</text>
        <dbReference type="Rhea" id="RHEA:21868"/>
        <dbReference type="ChEBI" id="CHEBI:15377"/>
        <dbReference type="ChEBI" id="CHEBI:15378"/>
        <dbReference type="ChEBI" id="CHEBI:28938"/>
        <dbReference type="ChEBI" id="CHEBI:58453"/>
        <dbReference type="ChEBI" id="CHEBI:58614"/>
        <dbReference type="EC" id="3.5.4.26"/>
    </reaction>
</comment>
<comment type="cofactor">
    <cofactor evidence="9 12">
        <name>Zn(2+)</name>
        <dbReference type="ChEBI" id="CHEBI:29105"/>
    </cofactor>
    <text evidence="9 12">Binds 1 zinc ion.</text>
</comment>
<dbReference type="EC" id="3.5.4.26" evidence="9"/>
<evidence type="ECO:0000256" key="11">
    <source>
        <dbReference type="PIRSR" id="PIRSR006769-2"/>
    </source>
</evidence>
<evidence type="ECO:0000256" key="8">
    <source>
        <dbReference type="ARBA" id="ARBA00049886"/>
    </source>
</evidence>
<comment type="catalytic activity">
    <reaction evidence="7 9">
        <text>5-amino-6-(5-phospho-D-ribitylamino)uracil + NADP(+) = 5-amino-6-(5-phospho-D-ribosylamino)uracil + NADPH + H(+)</text>
        <dbReference type="Rhea" id="RHEA:17845"/>
        <dbReference type="ChEBI" id="CHEBI:15378"/>
        <dbReference type="ChEBI" id="CHEBI:57783"/>
        <dbReference type="ChEBI" id="CHEBI:58349"/>
        <dbReference type="ChEBI" id="CHEBI:58421"/>
        <dbReference type="ChEBI" id="CHEBI:58453"/>
        <dbReference type="EC" id="1.1.1.193"/>
    </reaction>
</comment>
<evidence type="ECO:0000256" key="2">
    <source>
        <dbReference type="ARBA" id="ARBA00004882"/>
    </source>
</evidence>
<comment type="pathway">
    <text evidence="2 9">Cofactor biosynthesis; riboflavin biosynthesis; 5-amino-6-(D-ribitylamino)uracil from GTP: step 2/4.</text>
</comment>
<comment type="caution">
    <text evidence="14">The sequence shown here is derived from an EMBL/GenBank/DDBJ whole genome shotgun (WGS) entry which is preliminary data.</text>
</comment>
<evidence type="ECO:0000256" key="7">
    <source>
        <dbReference type="ARBA" id="ARBA00049861"/>
    </source>
</evidence>
<dbReference type="OrthoDB" id="9800865at2"/>
<feature type="binding site" evidence="11">
    <location>
        <begin position="283"/>
        <end position="289"/>
    </location>
    <ligand>
        <name>NADP(+)</name>
        <dbReference type="ChEBI" id="CHEBI:58349"/>
    </ligand>
</feature>
<protein>
    <recommendedName>
        <fullName evidence="9">Riboflavin biosynthesis protein RibD</fullName>
    </recommendedName>
    <domain>
        <recommendedName>
            <fullName evidence="9">Diaminohydroxyphosphoribosylaminopyrimidine deaminase</fullName>
            <shortName evidence="9">DRAP deaminase</shortName>
            <ecNumber evidence="9">3.5.4.26</ecNumber>
        </recommendedName>
        <alternativeName>
            <fullName evidence="9">Riboflavin-specific deaminase</fullName>
        </alternativeName>
    </domain>
    <domain>
        <recommendedName>
            <fullName evidence="9">5-amino-6-(5-phosphoribosylamino)uracil reductase</fullName>
            <ecNumber evidence="9">1.1.1.193</ecNumber>
        </recommendedName>
        <alternativeName>
            <fullName evidence="9">HTP reductase</fullName>
        </alternativeName>
    </domain>
</protein>
<dbReference type="InterPro" id="IPR024072">
    <property type="entry name" value="DHFR-like_dom_sf"/>
</dbReference>
<dbReference type="RefSeq" id="WP_148604634.1">
    <property type="nucleotide sequence ID" value="NZ_SDGY01000001.1"/>
</dbReference>
<dbReference type="EMBL" id="SDGY01000001">
    <property type="protein sequence ID" value="TYC47130.1"/>
    <property type="molecule type" value="Genomic_DNA"/>
</dbReference>
<dbReference type="InterPro" id="IPR004794">
    <property type="entry name" value="Eubact_RibD"/>
</dbReference>
<dbReference type="InterPro" id="IPR002734">
    <property type="entry name" value="RibDG_C"/>
</dbReference>
<comment type="similarity">
    <text evidence="4 9">In the N-terminal section; belongs to the cytidine and deoxycytidylate deaminase family.</text>
</comment>
<dbReference type="EC" id="1.1.1.193" evidence="9"/>
<dbReference type="Pfam" id="PF01872">
    <property type="entry name" value="RibD_C"/>
    <property type="match status" value="1"/>
</dbReference>
<comment type="function">
    <text evidence="1 9">Converts 2,5-diamino-6-(ribosylamino)-4(3h)-pyrimidinone 5'-phosphate into 5-amino-6-(ribosylamino)-2,4(1h,3h)-pyrimidinedione 5'-phosphate.</text>
</comment>
<proteinExistence type="inferred from homology"/>
<dbReference type="GO" id="GO:0008835">
    <property type="term" value="F:diaminohydroxyphosphoribosylaminopyrimidine deaminase activity"/>
    <property type="evidence" value="ECO:0007669"/>
    <property type="project" value="UniProtKB-EC"/>
</dbReference>
<keyword evidence="6" id="KW-0511">Multifunctional enzyme</keyword>
<evidence type="ECO:0000256" key="3">
    <source>
        <dbReference type="ARBA" id="ARBA00004910"/>
    </source>
</evidence>
<feature type="binding site" evidence="11">
    <location>
        <position position="202"/>
    </location>
    <ligand>
        <name>NADP(+)</name>
        <dbReference type="ChEBI" id="CHEBI:58349"/>
    </ligand>
</feature>
<evidence type="ECO:0000256" key="10">
    <source>
        <dbReference type="PIRSR" id="PIRSR006769-1"/>
    </source>
</evidence>
<dbReference type="SUPFAM" id="SSF53927">
    <property type="entry name" value="Cytidine deaminase-like"/>
    <property type="match status" value="1"/>
</dbReference>
<feature type="binding site" evidence="12">
    <location>
        <position position="51"/>
    </location>
    <ligand>
        <name>Zn(2+)</name>
        <dbReference type="ChEBI" id="CHEBI:29105"/>
        <note>catalytic</note>
    </ligand>
</feature>
<dbReference type="InterPro" id="IPR002125">
    <property type="entry name" value="CMP_dCMP_dom"/>
</dbReference>
<accession>A0A6P2CMF3</accession>
<dbReference type="Gene3D" id="3.40.140.10">
    <property type="entry name" value="Cytidine Deaminase, domain 2"/>
    <property type="match status" value="1"/>
</dbReference>
<comment type="similarity">
    <text evidence="5 9">In the C-terminal section; belongs to the HTP reductase family.</text>
</comment>
<keyword evidence="9 12" id="KW-0479">Metal-binding</keyword>
<dbReference type="Proteomes" id="UP000442244">
    <property type="component" value="Unassembled WGS sequence"/>
</dbReference>
<keyword evidence="9 11" id="KW-0521">NADP</keyword>
<feature type="domain" description="CMP/dCMP-type deaminase" evidence="13">
    <location>
        <begin position="1"/>
        <end position="126"/>
    </location>
</feature>
<dbReference type="Pfam" id="PF00383">
    <property type="entry name" value="dCMP_cyt_deam_1"/>
    <property type="match status" value="1"/>
</dbReference>
<keyword evidence="9" id="KW-0686">Riboflavin biosynthesis</keyword>
<sequence>MNDLTWMRLAVREAARAMPYRTFENPRVGAVIVKNDEIIAKGYHEEFGKDHAEINAFKQVKNKSDLLGATLYVTLEPCSVKGKVGSCAEYIKNWGLKRVVVGNIDPNPSTNGKGIQILKSAGIVVDVLNSIESQALNPAFFYFFTRHMPYIQLKLALSKNGLVTGKLKKRSKLTDLQADIDIHKERGARSAIMIGSETFLTDKPMLTVRHINIRHQQPLKIIIDRRGRLQNKDFCFSTNWIIYTENEYFAKKHSYVKLMIDGLTGILADLGKQNIQSVMVEGGPTLMNSFLEQNLWQETLIYMTDKTLSFGGLKGISMVQQPKKEIRVGNAIKKIYANK</sequence>
<feature type="binding site" evidence="11">
    <location>
        <position position="206"/>
    </location>
    <ligand>
        <name>substrate</name>
    </ligand>
</feature>
<feature type="binding site" evidence="11">
    <location>
        <position position="198"/>
    </location>
    <ligand>
        <name>NADP(+)</name>
        <dbReference type="ChEBI" id="CHEBI:58349"/>
    </ligand>
</feature>